<dbReference type="AlphaFoldDB" id="A0A3P7Q1I0"/>
<organism evidence="1 2">
    <name type="scientific">Dibothriocephalus latus</name>
    <name type="common">Fish tapeworm</name>
    <name type="synonym">Diphyllobothrium latum</name>
    <dbReference type="NCBI Taxonomy" id="60516"/>
    <lineage>
        <taxon>Eukaryota</taxon>
        <taxon>Metazoa</taxon>
        <taxon>Spiralia</taxon>
        <taxon>Lophotrochozoa</taxon>
        <taxon>Platyhelminthes</taxon>
        <taxon>Cestoda</taxon>
        <taxon>Eucestoda</taxon>
        <taxon>Diphyllobothriidea</taxon>
        <taxon>Diphyllobothriidae</taxon>
        <taxon>Dibothriocephalus</taxon>
    </lineage>
</organism>
<accession>A0A3P7Q1I0</accession>
<proteinExistence type="predicted"/>
<gene>
    <name evidence="1" type="ORF">DILT_LOCUS14413</name>
</gene>
<reference evidence="1 2" key="1">
    <citation type="submission" date="2018-11" db="EMBL/GenBank/DDBJ databases">
        <authorList>
            <consortium name="Pathogen Informatics"/>
        </authorList>
    </citation>
    <scope>NUCLEOTIDE SEQUENCE [LARGE SCALE GENOMIC DNA]</scope>
</reference>
<evidence type="ECO:0000313" key="1">
    <source>
        <dbReference type="EMBL" id="VDN24326.1"/>
    </source>
</evidence>
<name>A0A3P7Q1I0_DIBLA</name>
<sequence>MGDNNGATETGLGLPFGGDIYIGCHTTLARVGNRSLRACPHEAVKTTFLRPLHTNGERSTMVNPQSPILKGLKELHCTFTVDEPSDTDV</sequence>
<protein>
    <submittedName>
        <fullName evidence="1">Uncharacterized protein</fullName>
    </submittedName>
</protein>
<keyword evidence="2" id="KW-1185">Reference proteome</keyword>
<dbReference type="Proteomes" id="UP000281553">
    <property type="component" value="Unassembled WGS sequence"/>
</dbReference>
<evidence type="ECO:0000313" key="2">
    <source>
        <dbReference type="Proteomes" id="UP000281553"/>
    </source>
</evidence>
<dbReference type="EMBL" id="UYRU01074172">
    <property type="protein sequence ID" value="VDN24326.1"/>
    <property type="molecule type" value="Genomic_DNA"/>
</dbReference>